<dbReference type="RefSeq" id="WP_232107416.1">
    <property type="nucleotide sequence ID" value="NZ_CP036269.1"/>
</dbReference>
<evidence type="ECO:0000313" key="3">
    <source>
        <dbReference type="EMBL" id="QDT42247.1"/>
    </source>
</evidence>
<dbReference type="Pfam" id="PF01408">
    <property type="entry name" value="GFO_IDH_MocA"/>
    <property type="match status" value="1"/>
</dbReference>
<name>A0A517RED9_9PLAN</name>
<protein>
    <submittedName>
        <fullName evidence="3">Putative oxidoreductase YcjS</fullName>
        <ecNumber evidence="3">1.-.-.-</ecNumber>
    </submittedName>
</protein>
<dbReference type="InterPro" id="IPR051450">
    <property type="entry name" value="Gfo/Idh/MocA_Oxidoreductases"/>
</dbReference>
<dbReference type="GO" id="GO:0000166">
    <property type="term" value="F:nucleotide binding"/>
    <property type="evidence" value="ECO:0007669"/>
    <property type="project" value="InterPro"/>
</dbReference>
<dbReference type="InterPro" id="IPR055170">
    <property type="entry name" value="GFO_IDH_MocA-like_dom"/>
</dbReference>
<dbReference type="Gene3D" id="3.40.50.720">
    <property type="entry name" value="NAD(P)-binding Rossmann-like Domain"/>
    <property type="match status" value="1"/>
</dbReference>
<feature type="domain" description="Gfo/Idh/MocA-like oxidoreductase N-terminal" evidence="1">
    <location>
        <begin position="26"/>
        <end position="126"/>
    </location>
</feature>
<evidence type="ECO:0000259" key="1">
    <source>
        <dbReference type="Pfam" id="PF01408"/>
    </source>
</evidence>
<sequence>MMKKQISVAVLTNETGAHLSAYFSALKEIDAVKEVFLSDPSHKQVELARRELGSKLSEVYDKPENLLQIEHPELALVTMEARQAPQAINLALEQGCHVLSEKPACLSVAQFEPLVQKAESKHLDLSLALANRTNPEIQFAKSLIDAGTLGKIYGVEMTLLADQTRLTNPAYHQSWYAQKDRAGGGFLSWLGIHWLDLSMYLTDSSITDVSGFTALVGGQPISVEDAAALSFRYEAGFLGTLTAGYFMNRGYQSLIKIWGSKGWLEMVPFEERHLEWTLNHNGKKFRFEKPVEPRGYTPAVRKAVQAAAGNGDPLLTSRESLRIIRTIYAFYDAAKSGKAQKISQA</sequence>
<dbReference type="SUPFAM" id="SSF51735">
    <property type="entry name" value="NAD(P)-binding Rossmann-fold domains"/>
    <property type="match status" value="1"/>
</dbReference>
<dbReference type="PANTHER" id="PTHR43377">
    <property type="entry name" value="BILIVERDIN REDUCTASE A"/>
    <property type="match status" value="1"/>
</dbReference>
<dbReference type="Gene3D" id="3.30.360.10">
    <property type="entry name" value="Dihydrodipicolinate Reductase, domain 2"/>
    <property type="match status" value="1"/>
</dbReference>
<evidence type="ECO:0000259" key="2">
    <source>
        <dbReference type="Pfam" id="PF22725"/>
    </source>
</evidence>
<organism evidence="3 4">
    <name type="scientific">Gimesia alba</name>
    <dbReference type="NCBI Taxonomy" id="2527973"/>
    <lineage>
        <taxon>Bacteria</taxon>
        <taxon>Pseudomonadati</taxon>
        <taxon>Planctomycetota</taxon>
        <taxon>Planctomycetia</taxon>
        <taxon>Planctomycetales</taxon>
        <taxon>Planctomycetaceae</taxon>
        <taxon>Gimesia</taxon>
    </lineage>
</organism>
<dbReference type="InterPro" id="IPR000683">
    <property type="entry name" value="Gfo/Idh/MocA-like_OxRdtase_N"/>
</dbReference>
<gene>
    <name evidence="3" type="primary">ycjS_1</name>
    <name evidence="3" type="ORF">Pan241w_23290</name>
</gene>
<dbReference type="InterPro" id="IPR036291">
    <property type="entry name" value="NAD(P)-bd_dom_sf"/>
</dbReference>
<proteinExistence type="predicted"/>
<dbReference type="Pfam" id="PF22725">
    <property type="entry name" value="GFO_IDH_MocA_C3"/>
    <property type="match status" value="1"/>
</dbReference>
<dbReference type="AlphaFoldDB" id="A0A517RED9"/>
<feature type="domain" description="GFO/IDH/MocA-like oxidoreductase" evidence="2">
    <location>
        <begin position="138"/>
        <end position="265"/>
    </location>
</feature>
<reference evidence="3 4" key="1">
    <citation type="submission" date="2019-02" db="EMBL/GenBank/DDBJ databases">
        <title>Deep-cultivation of Planctomycetes and their phenomic and genomic characterization uncovers novel biology.</title>
        <authorList>
            <person name="Wiegand S."/>
            <person name="Jogler M."/>
            <person name="Boedeker C."/>
            <person name="Pinto D."/>
            <person name="Vollmers J."/>
            <person name="Rivas-Marin E."/>
            <person name="Kohn T."/>
            <person name="Peeters S.H."/>
            <person name="Heuer A."/>
            <person name="Rast P."/>
            <person name="Oberbeckmann S."/>
            <person name="Bunk B."/>
            <person name="Jeske O."/>
            <person name="Meyerdierks A."/>
            <person name="Storesund J.E."/>
            <person name="Kallscheuer N."/>
            <person name="Luecker S."/>
            <person name="Lage O.M."/>
            <person name="Pohl T."/>
            <person name="Merkel B.J."/>
            <person name="Hornburger P."/>
            <person name="Mueller R.-W."/>
            <person name="Bruemmer F."/>
            <person name="Labrenz M."/>
            <person name="Spormann A.M."/>
            <person name="Op den Camp H."/>
            <person name="Overmann J."/>
            <person name="Amann R."/>
            <person name="Jetten M.S.M."/>
            <person name="Mascher T."/>
            <person name="Medema M.H."/>
            <person name="Devos D.P."/>
            <person name="Kaster A.-K."/>
            <person name="Ovreas L."/>
            <person name="Rohde M."/>
            <person name="Galperin M.Y."/>
            <person name="Jogler C."/>
        </authorList>
    </citation>
    <scope>NUCLEOTIDE SEQUENCE [LARGE SCALE GENOMIC DNA]</scope>
    <source>
        <strain evidence="3 4">Pan241w</strain>
    </source>
</reference>
<evidence type="ECO:0000313" key="4">
    <source>
        <dbReference type="Proteomes" id="UP000317171"/>
    </source>
</evidence>
<dbReference type="SUPFAM" id="SSF55347">
    <property type="entry name" value="Glyceraldehyde-3-phosphate dehydrogenase-like, C-terminal domain"/>
    <property type="match status" value="1"/>
</dbReference>
<dbReference type="EMBL" id="CP036269">
    <property type="protein sequence ID" value="QDT42247.1"/>
    <property type="molecule type" value="Genomic_DNA"/>
</dbReference>
<keyword evidence="3" id="KW-0560">Oxidoreductase</keyword>
<keyword evidence="4" id="KW-1185">Reference proteome</keyword>
<dbReference type="Proteomes" id="UP000317171">
    <property type="component" value="Chromosome"/>
</dbReference>
<dbReference type="PANTHER" id="PTHR43377:SF1">
    <property type="entry name" value="BILIVERDIN REDUCTASE A"/>
    <property type="match status" value="1"/>
</dbReference>
<dbReference type="KEGG" id="gaz:Pan241w_23290"/>
<dbReference type="GO" id="GO:0016491">
    <property type="term" value="F:oxidoreductase activity"/>
    <property type="evidence" value="ECO:0007669"/>
    <property type="project" value="UniProtKB-KW"/>
</dbReference>
<dbReference type="EC" id="1.-.-.-" evidence="3"/>
<accession>A0A517RED9</accession>